<name>A0A9J6AJ73_SOLCO</name>
<dbReference type="EMBL" id="JACXVP010000002">
    <property type="protein sequence ID" value="KAG5624497.1"/>
    <property type="molecule type" value="Genomic_DNA"/>
</dbReference>
<keyword evidence="3" id="KW-1185">Reference proteome</keyword>
<feature type="transmembrane region" description="Helical" evidence="1">
    <location>
        <begin position="92"/>
        <end position="112"/>
    </location>
</feature>
<reference evidence="2 3" key="1">
    <citation type="submission" date="2020-09" db="EMBL/GenBank/DDBJ databases">
        <title>De no assembly of potato wild relative species, Solanum commersonii.</title>
        <authorList>
            <person name="Cho K."/>
        </authorList>
    </citation>
    <scope>NUCLEOTIDE SEQUENCE [LARGE SCALE GENOMIC DNA]</scope>
    <source>
        <strain evidence="2">LZ3.2</strain>
        <tissue evidence="2">Leaf</tissue>
    </source>
</reference>
<keyword evidence="1" id="KW-0472">Membrane</keyword>
<keyword evidence="1" id="KW-0812">Transmembrane</keyword>
<dbReference type="Proteomes" id="UP000824120">
    <property type="component" value="Chromosome 2"/>
</dbReference>
<feature type="transmembrane region" description="Helical" evidence="1">
    <location>
        <begin position="12"/>
        <end position="31"/>
    </location>
</feature>
<organism evidence="2 3">
    <name type="scientific">Solanum commersonii</name>
    <name type="common">Commerson's wild potato</name>
    <name type="synonym">Commerson's nightshade</name>
    <dbReference type="NCBI Taxonomy" id="4109"/>
    <lineage>
        <taxon>Eukaryota</taxon>
        <taxon>Viridiplantae</taxon>
        <taxon>Streptophyta</taxon>
        <taxon>Embryophyta</taxon>
        <taxon>Tracheophyta</taxon>
        <taxon>Spermatophyta</taxon>
        <taxon>Magnoliopsida</taxon>
        <taxon>eudicotyledons</taxon>
        <taxon>Gunneridae</taxon>
        <taxon>Pentapetalae</taxon>
        <taxon>asterids</taxon>
        <taxon>lamiids</taxon>
        <taxon>Solanales</taxon>
        <taxon>Solanaceae</taxon>
        <taxon>Solanoideae</taxon>
        <taxon>Solaneae</taxon>
        <taxon>Solanum</taxon>
    </lineage>
</organism>
<gene>
    <name evidence="2" type="ORF">H5410_009715</name>
</gene>
<proteinExistence type="predicted"/>
<evidence type="ECO:0000313" key="2">
    <source>
        <dbReference type="EMBL" id="KAG5624497.1"/>
    </source>
</evidence>
<keyword evidence="1" id="KW-1133">Transmembrane helix</keyword>
<sequence>MLRWYAFASSSSVFYIVIVELNYLLLLVKFSSSEPPVIRSSSKPSREGRGETVDFIISVFLGLSVLKFFNGFARRWLILFLEPGAQQCGKPLALLLVVFLLSDHVYLPSAYAPVISSELKKQLVV</sequence>
<dbReference type="AlphaFoldDB" id="A0A9J6AJ73"/>
<accession>A0A9J6AJ73</accession>
<feature type="transmembrane region" description="Helical" evidence="1">
    <location>
        <begin position="52"/>
        <end position="72"/>
    </location>
</feature>
<evidence type="ECO:0000256" key="1">
    <source>
        <dbReference type="SAM" id="Phobius"/>
    </source>
</evidence>
<comment type="caution">
    <text evidence="2">The sequence shown here is derived from an EMBL/GenBank/DDBJ whole genome shotgun (WGS) entry which is preliminary data.</text>
</comment>
<protein>
    <submittedName>
        <fullName evidence="2">Uncharacterized protein</fullName>
    </submittedName>
</protein>
<evidence type="ECO:0000313" key="3">
    <source>
        <dbReference type="Proteomes" id="UP000824120"/>
    </source>
</evidence>